<dbReference type="GO" id="GO:0019674">
    <property type="term" value="P:NAD+ metabolic process"/>
    <property type="evidence" value="ECO:0007669"/>
    <property type="project" value="InterPro"/>
</dbReference>
<keyword evidence="8" id="KW-1185">Reference proteome</keyword>
<dbReference type="InterPro" id="IPR002504">
    <property type="entry name" value="NADK"/>
</dbReference>
<keyword evidence="2 6" id="KW-0418">Kinase</keyword>
<evidence type="ECO:0000256" key="5">
    <source>
        <dbReference type="ARBA" id="ARBA00047925"/>
    </source>
</evidence>
<feature type="binding site" evidence="6">
    <location>
        <begin position="119"/>
        <end position="120"/>
    </location>
    <ligand>
        <name>NAD(+)</name>
        <dbReference type="ChEBI" id="CHEBI:57540"/>
    </ligand>
</feature>
<dbReference type="InterPro" id="IPR017437">
    <property type="entry name" value="ATP-NAD_kinase_PpnK-typ_C"/>
</dbReference>
<dbReference type="Pfam" id="PF20143">
    <property type="entry name" value="NAD_kinase_C"/>
    <property type="match status" value="1"/>
</dbReference>
<reference evidence="8" key="1">
    <citation type="submission" date="2020-01" db="EMBL/GenBank/DDBJ databases">
        <authorList>
            <person name="Fang Y."/>
            <person name="Sun R."/>
            <person name="Nie L."/>
            <person name="He J."/>
            <person name="Hao L."/>
            <person name="Wang L."/>
            <person name="Su S."/>
            <person name="Lv E."/>
            <person name="Zhang Z."/>
            <person name="Xie R."/>
            <person name="Liu H."/>
        </authorList>
    </citation>
    <scope>NUCLEOTIDE SEQUENCE [LARGE SCALE GENOMIC DNA]</scope>
    <source>
        <strain evidence="8">XCT-53</strain>
    </source>
</reference>
<keyword evidence="1 6" id="KW-0808">Transferase</keyword>
<name>A0A7X5F015_9HYPH</name>
<dbReference type="SUPFAM" id="SSF111331">
    <property type="entry name" value="NAD kinase/diacylglycerol kinase-like"/>
    <property type="match status" value="1"/>
</dbReference>
<dbReference type="GO" id="GO:0003951">
    <property type="term" value="F:NAD+ kinase activity"/>
    <property type="evidence" value="ECO:0007669"/>
    <property type="project" value="UniProtKB-UniRule"/>
</dbReference>
<dbReference type="GO" id="GO:0005737">
    <property type="term" value="C:cytoplasm"/>
    <property type="evidence" value="ECO:0007669"/>
    <property type="project" value="UniProtKB-SubCell"/>
</dbReference>
<dbReference type="AlphaFoldDB" id="A0A7X5F015"/>
<dbReference type="GO" id="GO:0051287">
    <property type="term" value="F:NAD binding"/>
    <property type="evidence" value="ECO:0007669"/>
    <property type="project" value="UniProtKB-ARBA"/>
</dbReference>
<accession>A0A7X5F015</accession>
<feature type="binding site" evidence="6">
    <location>
        <position position="149"/>
    </location>
    <ligand>
        <name>NAD(+)</name>
        <dbReference type="ChEBI" id="CHEBI:57540"/>
    </ligand>
</feature>
<evidence type="ECO:0000256" key="3">
    <source>
        <dbReference type="ARBA" id="ARBA00022857"/>
    </source>
</evidence>
<dbReference type="GO" id="GO:0046872">
    <property type="term" value="F:metal ion binding"/>
    <property type="evidence" value="ECO:0007669"/>
    <property type="project" value="UniProtKB-UniRule"/>
</dbReference>
<protein>
    <recommendedName>
        <fullName evidence="6">NAD kinase</fullName>
        <ecNumber evidence="6">2.7.1.23</ecNumber>
    </recommendedName>
    <alternativeName>
        <fullName evidence="6">ATP-dependent NAD kinase</fullName>
    </alternativeName>
</protein>
<evidence type="ECO:0000313" key="8">
    <source>
        <dbReference type="Proteomes" id="UP000586722"/>
    </source>
</evidence>
<dbReference type="GO" id="GO:0006741">
    <property type="term" value="P:NADP+ biosynthetic process"/>
    <property type="evidence" value="ECO:0007669"/>
    <property type="project" value="UniProtKB-UniRule"/>
</dbReference>
<evidence type="ECO:0000256" key="2">
    <source>
        <dbReference type="ARBA" id="ARBA00022777"/>
    </source>
</evidence>
<keyword evidence="6" id="KW-0547">Nucleotide-binding</keyword>
<comment type="caution">
    <text evidence="7">The sequence shown here is derived from an EMBL/GenBank/DDBJ whole genome shotgun (WGS) entry which is preliminary data.</text>
</comment>
<keyword evidence="3 6" id="KW-0521">NADP</keyword>
<evidence type="ECO:0000256" key="6">
    <source>
        <dbReference type="HAMAP-Rule" id="MF_00361"/>
    </source>
</evidence>
<gene>
    <name evidence="6" type="primary">nadK</name>
    <name evidence="7" type="ORF">GWI72_03265</name>
</gene>
<feature type="binding site" evidence="6">
    <location>
        <position position="157"/>
    </location>
    <ligand>
        <name>NAD(+)</name>
        <dbReference type="ChEBI" id="CHEBI:57540"/>
    </ligand>
</feature>
<dbReference type="GO" id="GO:0005524">
    <property type="term" value="F:ATP binding"/>
    <property type="evidence" value="ECO:0007669"/>
    <property type="project" value="UniProtKB-KW"/>
</dbReference>
<evidence type="ECO:0000256" key="1">
    <source>
        <dbReference type="ARBA" id="ARBA00022679"/>
    </source>
</evidence>
<dbReference type="InterPro" id="IPR016064">
    <property type="entry name" value="NAD/diacylglycerol_kinase_sf"/>
</dbReference>
<dbReference type="Proteomes" id="UP000586722">
    <property type="component" value="Unassembled WGS sequence"/>
</dbReference>
<keyword evidence="6" id="KW-0067">ATP-binding</keyword>
<comment type="catalytic activity">
    <reaction evidence="5 6">
        <text>NAD(+) + ATP = ADP + NADP(+) + H(+)</text>
        <dbReference type="Rhea" id="RHEA:18629"/>
        <dbReference type="ChEBI" id="CHEBI:15378"/>
        <dbReference type="ChEBI" id="CHEBI:30616"/>
        <dbReference type="ChEBI" id="CHEBI:57540"/>
        <dbReference type="ChEBI" id="CHEBI:58349"/>
        <dbReference type="ChEBI" id="CHEBI:456216"/>
        <dbReference type="EC" id="2.7.1.23"/>
    </reaction>
</comment>
<comment type="caution">
    <text evidence="6">Lacks conserved residue(s) required for the propagation of feature annotation.</text>
</comment>
<feature type="active site" description="Proton acceptor" evidence="6">
    <location>
        <position position="49"/>
    </location>
</feature>
<comment type="subcellular location">
    <subcellularLocation>
        <location evidence="6">Cytoplasm</location>
    </subcellularLocation>
</comment>
<feature type="binding site" evidence="6">
    <location>
        <begin position="160"/>
        <end position="165"/>
    </location>
    <ligand>
        <name>NAD(+)</name>
        <dbReference type="ChEBI" id="CHEBI:57540"/>
    </ligand>
</feature>
<dbReference type="PANTHER" id="PTHR20275">
    <property type="entry name" value="NAD KINASE"/>
    <property type="match status" value="1"/>
</dbReference>
<sequence>MTRPQIRPGHIALVASDTDEATQALTALAARYGNASPEDADVIVALGGDGLMLQTLHRFMNSGIPIYGMNRGSVGFLMNEYREEDLLARLAAADVTTIHPLFLQAVDQSGGHHTARAINEVSLLRQTYQAAKLRIFVDGRRRLDELICDGCLIATPAGSTAYNLSAHGPILPISAPLLALTPISAFRPRRWRGALLPNRAVVDIEVLEGGKRPVSAAADHTEIRNVSKVSVREDTASSCVMMFDPEHGWDERILSEMFRY</sequence>
<keyword evidence="4 6" id="KW-0520">NAD</keyword>
<evidence type="ECO:0000313" key="7">
    <source>
        <dbReference type="EMBL" id="NBN77285.1"/>
    </source>
</evidence>
<comment type="cofactor">
    <cofactor evidence="6">
        <name>a divalent metal cation</name>
        <dbReference type="ChEBI" id="CHEBI:60240"/>
    </cofactor>
</comment>
<dbReference type="RefSeq" id="WP_161675630.1">
    <property type="nucleotide sequence ID" value="NZ_JAABLP010000002.1"/>
</dbReference>
<proteinExistence type="inferred from homology"/>
<comment type="function">
    <text evidence="6">Involved in the regulation of the intracellular balance of NAD and NADP, and is a key enzyme in the biosynthesis of NADP. Catalyzes specifically the phosphorylation on 2'-hydroxyl of the adenosine moiety of NAD to yield NADP.</text>
</comment>
<dbReference type="Pfam" id="PF01513">
    <property type="entry name" value="NAD_kinase"/>
    <property type="match status" value="1"/>
</dbReference>
<dbReference type="Gene3D" id="3.40.50.10330">
    <property type="entry name" value="Probable inorganic polyphosphate/atp-NAD kinase, domain 1"/>
    <property type="match status" value="1"/>
</dbReference>
<dbReference type="Gene3D" id="2.60.200.30">
    <property type="entry name" value="Probable inorganic polyphosphate/atp-NAD kinase, domain 2"/>
    <property type="match status" value="1"/>
</dbReference>
<dbReference type="HAMAP" id="MF_00361">
    <property type="entry name" value="NAD_kinase"/>
    <property type="match status" value="1"/>
</dbReference>
<dbReference type="EMBL" id="JAABLQ010000001">
    <property type="protein sequence ID" value="NBN77285.1"/>
    <property type="molecule type" value="Genomic_DNA"/>
</dbReference>
<dbReference type="NCBIfam" id="NF003406">
    <property type="entry name" value="PRK04761.1"/>
    <property type="match status" value="1"/>
</dbReference>
<feature type="binding site" evidence="6">
    <location>
        <begin position="49"/>
        <end position="50"/>
    </location>
    <ligand>
        <name>NAD(+)</name>
        <dbReference type="ChEBI" id="CHEBI:57540"/>
    </ligand>
</feature>
<dbReference type="InterPro" id="IPR017438">
    <property type="entry name" value="ATP-NAD_kinase_N"/>
</dbReference>
<organism evidence="7 8">
    <name type="scientific">Pannonibacter tanglangensis</name>
    <dbReference type="NCBI Taxonomy" id="2750084"/>
    <lineage>
        <taxon>Bacteria</taxon>
        <taxon>Pseudomonadati</taxon>
        <taxon>Pseudomonadota</taxon>
        <taxon>Alphaproteobacteria</taxon>
        <taxon>Hyphomicrobiales</taxon>
        <taxon>Stappiaceae</taxon>
        <taxon>Pannonibacter</taxon>
    </lineage>
</organism>
<dbReference type="PANTHER" id="PTHR20275:SF0">
    <property type="entry name" value="NAD KINASE"/>
    <property type="match status" value="1"/>
</dbReference>
<keyword evidence="6" id="KW-0963">Cytoplasm</keyword>
<comment type="similarity">
    <text evidence="6">Belongs to the NAD kinase family.</text>
</comment>
<dbReference type="EC" id="2.7.1.23" evidence="6"/>
<evidence type="ECO:0000256" key="4">
    <source>
        <dbReference type="ARBA" id="ARBA00023027"/>
    </source>
</evidence>